<dbReference type="Proteomes" id="UP000602905">
    <property type="component" value="Unassembled WGS sequence"/>
</dbReference>
<evidence type="ECO:0000256" key="1">
    <source>
        <dbReference type="ARBA" id="ARBA00004477"/>
    </source>
</evidence>
<comment type="caution">
    <text evidence="7">Lacks conserved residue(s) required for the propagation of feature annotation.</text>
</comment>
<comment type="subcellular location">
    <subcellularLocation>
        <location evidence="1 7">Endoplasmic reticulum membrane</location>
        <topology evidence="1 7">Multi-pass membrane protein</topology>
    </subcellularLocation>
</comment>
<comment type="caution">
    <text evidence="9">The sequence shown here is derived from an EMBL/GenBank/DDBJ whole genome shotgun (WGS) entry which is preliminary data.</text>
</comment>
<feature type="transmembrane region" description="Helical" evidence="7">
    <location>
        <begin position="61"/>
        <end position="84"/>
    </location>
</feature>
<evidence type="ECO:0000256" key="4">
    <source>
        <dbReference type="ARBA" id="ARBA00022824"/>
    </source>
</evidence>
<feature type="transmembrane region" description="Helical" evidence="7">
    <location>
        <begin position="96"/>
        <end position="114"/>
    </location>
</feature>
<evidence type="ECO:0000256" key="7">
    <source>
        <dbReference type="RuleBase" id="RU363059"/>
    </source>
</evidence>
<dbReference type="OrthoDB" id="1716531at2759"/>
<keyword evidence="4 7" id="KW-0256">Endoplasmic reticulum</keyword>
<evidence type="ECO:0000256" key="8">
    <source>
        <dbReference type="SAM" id="MobiDB-lite"/>
    </source>
</evidence>
<evidence type="ECO:0000313" key="10">
    <source>
        <dbReference type="Proteomes" id="UP000602905"/>
    </source>
</evidence>
<comment type="function">
    <text evidence="7">May be involved in the degradation of misfolded endoplasmic reticulum (ER) luminal proteins.</text>
</comment>
<accession>A0A8H7HN62</accession>
<gene>
    <name evidence="9" type="ORF">RHS03_06257</name>
</gene>
<comment type="similarity">
    <text evidence="2 7">Belongs to the derlin family.</text>
</comment>
<feature type="non-terminal residue" evidence="9">
    <location>
        <position position="1"/>
    </location>
</feature>
<keyword evidence="5 7" id="KW-1133">Transmembrane helix</keyword>
<evidence type="ECO:0000256" key="2">
    <source>
        <dbReference type="ARBA" id="ARBA00008917"/>
    </source>
</evidence>
<dbReference type="Pfam" id="PF04511">
    <property type="entry name" value="DER1"/>
    <property type="match status" value="1"/>
</dbReference>
<dbReference type="GO" id="GO:0005789">
    <property type="term" value="C:endoplasmic reticulum membrane"/>
    <property type="evidence" value="ECO:0007669"/>
    <property type="project" value="UniProtKB-SubCell"/>
</dbReference>
<feature type="compositionally biased region" description="Basic and acidic residues" evidence="8">
    <location>
        <begin position="231"/>
        <end position="241"/>
    </location>
</feature>
<evidence type="ECO:0000313" key="9">
    <source>
        <dbReference type="EMBL" id="KAF8703179.1"/>
    </source>
</evidence>
<keyword evidence="6 7" id="KW-0472">Membrane</keyword>
<sequence length="274" mass="30402">MENIPREFNKIPPVTKFIVTATVIVSVPTMLGIFPATSIVFDPYGVMYRHEVWRLGTSWFYAPSSEFFLFVAGMFLLYHSALNIETNLFQGRSADFAWQVILSGIAILTLNIPLKTHVLSQPLLHLLIYRDSHTVKNPSISLFDLIYIPRRYLPWAILALDTIVGGPMNLCRSLTGVTVAYLWAVLIPRPGILQMAESKTSDDGPKKPSPGWRKYTGAPEWMRKVIPNEARSNRGEDEGGARRSGGNVRTLHGARSMGAGYGLNSGCSSCLTTN</sequence>
<proteinExistence type="inferred from homology"/>
<keyword evidence="3 7" id="KW-0812">Transmembrane</keyword>
<dbReference type="AlphaFoldDB" id="A0A8H7HN62"/>
<evidence type="ECO:0000256" key="6">
    <source>
        <dbReference type="ARBA" id="ARBA00023136"/>
    </source>
</evidence>
<evidence type="ECO:0000256" key="5">
    <source>
        <dbReference type="ARBA" id="ARBA00022989"/>
    </source>
</evidence>
<reference evidence="9" key="1">
    <citation type="submission" date="2020-09" db="EMBL/GenBank/DDBJ databases">
        <title>Comparative genome analyses of four rice-infecting Rhizoctonia solani isolates reveal extensive enrichment of homogalacturonan modification genes.</title>
        <authorList>
            <person name="Lee D.-Y."/>
            <person name="Jeon J."/>
            <person name="Kim K.-T."/>
            <person name="Cheong K."/>
            <person name="Song H."/>
            <person name="Choi G."/>
            <person name="Ko J."/>
            <person name="Opiyo S.O."/>
            <person name="Zuo S."/>
            <person name="Madhav S."/>
            <person name="Lee Y.-H."/>
            <person name="Wang G.-L."/>
        </authorList>
    </citation>
    <scope>NUCLEOTIDE SEQUENCE</scope>
    <source>
        <strain evidence="9">AG1-IA WGL</strain>
    </source>
</reference>
<dbReference type="EMBL" id="JACYCD010000078">
    <property type="protein sequence ID" value="KAF8703179.1"/>
    <property type="molecule type" value="Genomic_DNA"/>
</dbReference>
<organism evidence="9 10">
    <name type="scientific">Rhizoctonia solani</name>
    <dbReference type="NCBI Taxonomy" id="456999"/>
    <lineage>
        <taxon>Eukaryota</taxon>
        <taxon>Fungi</taxon>
        <taxon>Dikarya</taxon>
        <taxon>Basidiomycota</taxon>
        <taxon>Agaricomycotina</taxon>
        <taxon>Agaricomycetes</taxon>
        <taxon>Cantharellales</taxon>
        <taxon>Ceratobasidiaceae</taxon>
        <taxon>Rhizoctonia</taxon>
    </lineage>
</organism>
<feature type="region of interest" description="Disordered" evidence="8">
    <location>
        <begin position="226"/>
        <end position="249"/>
    </location>
</feature>
<name>A0A8H7HN62_9AGAM</name>
<feature type="region of interest" description="Disordered" evidence="8">
    <location>
        <begin position="197"/>
        <end position="216"/>
    </location>
</feature>
<dbReference type="GO" id="GO:0006950">
    <property type="term" value="P:response to stress"/>
    <property type="evidence" value="ECO:0007669"/>
    <property type="project" value="UniProtKB-ARBA"/>
</dbReference>
<evidence type="ECO:0000256" key="3">
    <source>
        <dbReference type="ARBA" id="ARBA00022692"/>
    </source>
</evidence>
<dbReference type="PANTHER" id="PTHR11009">
    <property type="entry name" value="DER1-LIKE PROTEIN, DERLIN"/>
    <property type="match status" value="1"/>
</dbReference>
<dbReference type="SUPFAM" id="SSF144091">
    <property type="entry name" value="Rhomboid-like"/>
    <property type="match status" value="1"/>
</dbReference>
<protein>
    <recommendedName>
        <fullName evidence="7">Derlin</fullName>
    </recommendedName>
</protein>
<feature type="transmembrane region" description="Helical" evidence="7">
    <location>
        <begin position="17"/>
        <end position="41"/>
    </location>
</feature>
<dbReference type="InterPro" id="IPR007599">
    <property type="entry name" value="DER1"/>
</dbReference>
<dbReference type="InterPro" id="IPR035952">
    <property type="entry name" value="Rhomboid-like_sf"/>
</dbReference>